<proteinExistence type="inferred from homology"/>
<dbReference type="Pfam" id="PF13561">
    <property type="entry name" value="adh_short_C2"/>
    <property type="match status" value="1"/>
</dbReference>
<evidence type="ECO:0000256" key="2">
    <source>
        <dbReference type="ARBA" id="ARBA00023002"/>
    </source>
</evidence>
<sequence>MELHGKIAVVTGAARRLGRAIATGLADAGADVAVHYHRSARAADETVQAVRRAGGRSEAFQADLADPADIERLFEAIAQTFSHVDVLVNSAATYNRTPIDSLTAAQWDAELAVNARAPALCIRYALPLMPDGGAIVNITDIAAERTWPGFPAYCASKAALAALTGSSAKALAGRKICVNAVAPGAILWQDDCTEQQKQNVLKQVPLPRAGTPEDIAAAVVFLVRNDYITGQTLRVDGGWCMR</sequence>
<evidence type="ECO:0000313" key="3">
    <source>
        <dbReference type="EMBL" id="KKO03570.1"/>
    </source>
</evidence>
<dbReference type="InterPro" id="IPR036291">
    <property type="entry name" value="NAD(P)-bd_dom_sf"/>
</dbReference>
<evidence type="ECO:0008006" key="4">
    <source>
        <dbReference type="Google" id="ProtNLM"/>
    </source>
</evidence>
<dbReference type="SUPFAM" id="SSF51735">
    <property type="entry name" value="NAD(P)-binding Rossmann-fold domains"/>
    <property type="match status" value="1"/>
</dbReference>
<gene>
    <name evidence="3" type="ORF">LCGC14_0094970</name>
</gene>
<evidence type="ECO:0000256" key="1">
    <source>
        <dbReference type="ARBA" id="ARBA00006484"/>
    </source>
</evidence>
<organism evidence="3">
    <name type="scientific">marine sediment metagenome</name>
    <dbReference type="NCBI Taxonomy" id="412755"/>
    <lineage>
        <taxon>unclassified sequences</taxon>
        <taxon>metagenomes</taxon>
        <taxon>ecological metagenomes</taxon>
    </lineage>
</organism>
<dbReference type="FunFam" id="3.40.50.720:FF:000084">
    <property type="entry name" value="Short-chain dehydrogenase reductase"/>
    <property type="match status" value="1"/>
</dbReference>
<reference evidence="3" key="1">
    <citation type="journal article" date="2015" name="Nature">
        <title>Complex archaea that bridge the gap between prokaryotes and eukaryotes.</title>
        <authorList>
            <person name="Spang A."/>
            <person name="Saw J.H."/>
            <person name="Jorgensen S.L."/>
            <person name="Zaremba-Niedzwiedzka K."/>
            <person name="Martijn J."/>
            <person name="Lind A.E."/>
            <person name="van Eijk R."/>
            <person name="Schleper C."/>
            <person name="Guy L."/>
            <person name="Ettema T.J."/>
        </authorList>
    </citation>
    <scope>NUCLEOTIDE SEQUENCE</scope>
</reference>
<dbReference type="EMBL" id="LAZR01000026">
    <property type="protein sequence ID" value="KKO03570.1"/>
    <property type="molecule type" value="Genomic_DNA"/>
</dbReference>
<dbReference type="PRINTS" id="PR00080">
    <property type="entry name" value="SDRFAMILY"/>
</dbReference>
<accession>A0A0F9VHM0</accession>
<dbReference type="AlphaFoldDB" id="A0A0F9VHM0"/>
<dbReference type="PANTHER" id="PTHR43639:SF1">
    <property type="entry name" value="SHORT-CHAIN DEHYDROGENASE_REDUCTASE FAMILY PROTEIN"/>
    <property type="match status" value="1"/>
</dbReference>
<dbReference type="InterPro" id="IPR002347">
    <property type="entry name" value="SDR_fam"/>
</dbReference>
<keyword evidence="2" id="KW-0560">Oxidoreductase</keyword>
<dbReference type="Gene3D" id="3.40.50.720">
    <property type="entry name" value="NAD(P)-binding Rossmann-like Domain"/>
    <property type="match status" value="1"/>
</dbReference>
<name>A0A0F9VHM0_9ZZZZ</name>
<dbReference type="PRINTS" id="PR00081">
    <property type="entry name" value="GDHRDH"/>
</dbReference>
<dbReference type="GO" id="GO:0016491">
    <property type="term" value="F:oxidoreductase activity"/>
    <property type="evidence" value="ECO:0007669"/>
    <property type="project" value="UniProtKB-KW"/>
</dbReference>
<dbReference type="PANTHER" id="PTHR43639">
    <property type="entry name" value="OXIDOREDUCTASE, SHORT-CHAIN DEHYDROGENASE/REDUCTASE FAMILY (AFU_ORTHOLOGUE AFUA_5G02870)"/>
    <property type="match status" value="1"/>
</dbReference>
<comment type="caution">
    <text evidence="3">The sequence shown here is derived from an EMBL/GenBank/DDBJ whole genome shotgun (WGS) entry which is preliminary data.</text>
</comment>
<protein>
    <recommendedName>
        <fullName evidence="4">Short-chain dehydrogenase/reductase SDR</fullName>
    </recommendedName>
</protein>
<comment type="similarity">
    <text evidence="1">Belongs to the short-chain dehydrogenases/reductases (SDR) family.</text>
</comment>